<reference evidence="2" key="1">
    <citation type="submission" date="2021-02" db="EMBL/GenBank/DDBJ databases">
        <authorList>
            <person name="Nowell W R."/>
        </authorList>
    </citation>
    <scope>NUCLEOTIDE SEQUENCE</scope>
    <source>
        <strain evidence="2">Ploen Becks lab</strain>
    </source>
</reference>
<dbReference type="OrthoDB" id="67155at2759"/>
<dbReference type="GO" id="GO:0005096">
    <property type="term" value="F:GTPase activator activity"/>
    <property type="evidence" value="ECO:0007669"/>
    <property type="project" value="TreeGrafter"/>
</dbReference>
<comment type="caution">
    <text evidence="2">The sequence shown here is derived from an EMBL/GenBank/DDBJ whole genome shotgun (WGS) entry which is preliminary data.</text>
</comment>
<name>A0A814CLH8_9BILA</name>
<dbReference type="PANTHER" id="PTHR12771:SF51">
    <property type="entry name" value="LD01482P"/>
    <property type="match status" value="1"/>
</dbReference>
<dbReference type="Proteomes" id="UP000663879">
    <property type="component" value="Unassembled WGS sequence"/>
</dbReference>
<dbReference type="AlphaFoldDB" id="A0A814CLH8"/>
<dbReference type="Pfam" id="PF04727">
    <property type="entry name" value="ELMO_CED12"/>
    <property type="match status" value="1"/>
</dbReference>
<dbReference type="InterPro" id="IPR006816">
    <property type="entry name" value="ELMO_dom"/>
</dbReference>
<organism evidence="2 3">
    <name type="scientific">Brachionus calyciflorus</name>
    <dbReference type="NCBI Taxonomy" id="104777"/>
    <lineage>
        <taxon>Eukaryota</taxon>
        <taxon>Metazoa</taxon>
        <taxon>Spiralia</taxon>
        <taxon>Gnathifera</taxon>
        <taxon>Rotifera</taxon>
        <taxon>Eurotatoria</taxon>
        <taxon>Monogononta</taxon>
        <taxon>Pseudotrocha</taxon>
        <taxon>Ploima</taxon>
        <taxon>Brachionidae</taxon>
        <taxon>Brachionus</taxon>
    </lineage>
</organism>
<dbReference type="PANTHER" id="PTHR12771">
    <property type="entry name" value="ENGULFMENT AND CELL MOTILITY"/>
    <property type="match status" value="1"/>
</dbReference>
<gene>
    <name evidence="2" type="ORF">OXX778_LOCUS13571</name>
</gene>
<dbReference type="PROSITE" id="PS51335">
    <property type="entry name" value="ELMO"/>
    <property type="match status" value="1"/>
</dbReference>
<feature type="domain" description="ELMO" evidence="1">
    <location>
        <begin position="113"/>
        <end position="275"/>
    </location>
</feature>
<keyword evidence="3" id="KW-1185">Reference proteome</keyword>
<evidence type="ECO:0000259" key="1">
    <source>
        <dbReference type="PROSITE" id="PS51335"/>
    </source>
</evidence>
<protein>
    <recommendedName>
        <fullName evidence="1">ELMO domain-containing protein</fullName>
    </recommendedName>
</protein>
<evidence type="ECO:0000313" key="3">
    <source>
        <dbReference type="Proteomes" id="UP000663879"/>
    </source>
</evidence>
<dbReference type="EMBL" id="CAJNOC010002630">
    <property type="protein sequence ID" value="CAF0943819.1"/>
    <property type="molecule type" value="Genomic_DNA"/>
</dbReference>
<evidence type="ECO:0000313" key="2">
    <source>
        <dbReference type="EMBL" id="CAF0943819.1"/>
    </source>
</evidence>
<dbReference type="InterPro" id="IPR050868">
    <property type="entry name" value="ELMO_domain-containing"/>
</dbReference>
<proteinExistence type="predicted"/>
<sequence>MSKFILHLLTGKSELERICANEKIQSSRIKKIENSLRKSSNTYLRSLINPESENHGFEDDIVYNIKQIKNVPNENATFSFLMKDALIKINAYNSLVKDVDFIRCEKFSKENPKQLKLLFELWSSLNNEPDFKFESIKNRKWRELGFQGDDPTTDFRGMGMLALNSLNYLVTKHNDIARNLYSKSKHPKYGYSFAIVGINVIAWVYKLLIDGDLKTHFYNYSEFLKIDKIKMENFYRIFVSVFIEFNEFWFYKEPESIMQFETLSKEFLMMVKLKLVTEPYAHITESVIDRKSFIEKYVMHERT</sequence>
<accession>A0A814CLH8</accession>